<dbReference type="KEGG" id="xfs:D934_08290"/>
<protein>
    <submittedName>
        <fullName evidence="1">Uncharacterized protein</fullName>
    </submittedName>
</protein>
<reference evidence="1 2" key="1">
    <citation type="submission" date="2013-08" db="EMBL/GenBank/DDBJ databases">
        <authorList>
            <person name="Stouthamer R."/>
            <person name="Nunney L."/>
        </authorList>
    </citation>
    <scope>NUCLEOTIDE SEQUENCE [LARGE SCALE GENOMIC DNA]</scope>
    <source>
        <strain evidence="2">ann-1</strain>
    </source>
</reference>
<dbReference type="Proteomes" id="UP000027215">
    <property type="component" value="Chromosome"/>
</dbReference>
<dbReference type="AlphaFoldDB" id="A0A060H709"/>
<evidence type="ECO:0000313" key="2">
    <source>
        <dbReference type="Proteomes" id="UP000027215"/>
    </source>
</evidence>
<proteinExistence type="predicted"/>
<accession>A0A060H709</accession>
<dbReference type="HOGENOM" id="CLU_3013350_0_0_6"/>
<evidence type="ECO:0000313" key="1">
    <source>
        <dbReference type="EMBL" id="AIC11358.1"/>
    </source>
</evidence>
<organism evidence="1 2">
    <name type="scientific">Xylella fastidiosa subsp. sandyi Ann-1</name>
    <dbReference type="NCBI Taxonomy" id="155920"/>
    <lineage>
        <taxon>Bacteria</taxon>
        <taxon>Pseudomonadati</taxon>
        <taxon>Pseudomonadota</taxon>
        <taxon>Gammaproteobacteria</taxon>
        <taxon>Lysobacterales</taxon>
        <taxon>Lysobacteraceae</taxon>
        <taxon>Xylella</taxon>
    </lineage>
</organism>
<dbReference type="EMBL" id="CP006696">
    <property type="protein sequence ID" value="AIC11358.1"/>
    <property type="molecule type" value="Genomic_DNA"/>
</dbReference>
<sequence length="56" mass="6376">MGAGFACISIHLIDEPVEAWRNGPAFSSYHHHNWIMWIGVAQLLKDRHDAIECALF</sequence>
<name>A0A060H709_XYLFS</name>
<gene>
    <name evidence="1" type="ORF">D934_08290</name>
</gene>